<dbReference type="GO" id="GO:0016491">
    <property type="term" value="F:oxidoreductase activity"/>
    <property type="evidence" value="ECO:0007669"/>
    <property type="project" value="UniProtKB-KW"/>
</dbReference>
<dbReference type="SUPFAM" id="SSF55469">
    <property type="entry name" value="FMN-dependent nitroreductase-like"/>
    <property type="match status" value="1"/>
</dbReference>
<dbReference type="KEGG" id="hpk:Hprae_2071"/>
<sequence length="273" mass="31232">MMQIDQEKCIGCAKCITDCLVRDIVMEDGKARIKNESCFKCGHCIAICPADAVSSTEYEMDEVKEYKAEKFEVPAENLLNFIKFRRTIRQFKDQKVEKDKIKKIIEAGRFTPTGSNQQDVAFTVIENEIEQFRKLILENLNEKGKEILDNLSPKTQKFKKYAEMWIKMYQDFQNKNLENDLLFFNAPLIIVVSANSTVNGALASANMELMANALDLGALFSGFTIRGAKGKDNLRKFLKIKENKEIVTTLVLGYPDVNYLRTVPRKEADISWL</sequence>
<keyword evidence="5" id="KW-0411">Iron-sulfur</keyword>
<name>E3DS42_HALPG</name>
<dbReference type="OrthoDB" id="368873at2"/>
<dbReference type="PANTHER" id="PTHR43673:SF10">
    <property type="entry name" value="NADH DEHYDROGENASE_NAD(P)H NITROREDUCTASE XCC3605-RELATED"/>
    <property type="match status" value="1"/>
</dbReference>
<reference evidence="7 8" key="2">
    <citation type="journal article" date="2011" name="Stand. Genomic Sci.">
        <title>Complete genome sequence of the extremely halophilic Halanaerobium praevalens type strain (GSL).</title>
        <authorList>
            <person name="Ivanova N."/>
            <person name="Sikorski J."/>
            <person name="Chertkov O."/>
            <person name="Nolan M."/>
            <person name="Lucas S."/>
            <person name="Hammon N."/>
            <person name="Deshpande S."/>
            <person name="Cheng J.F."/>
            <person name="Tapia R."/>
            <person name="Han C."/>
            <person name="Goodwin L."/>
            <person name="Pitluck S."/>
            <person name="Huntemann M."/>
            <person name="Liolios K."/>
            <person name="Pagani I."/>
            <person name="Mavromatis K."/>
            <person name="Ovchinikova G."/>
            <person name="Pati A."/>
            <person name="Chen A."/>
            <person name="Palaniappan K."/>
            <person name="Land M."/>
            <person name="Hauser L."/>
            <person name="Brambilla E.M."/>
            <person name="Kannan K.P."/>
            <person name="Rohde M."/>
            <person name="Tindall B.J."/>
            <person name="Goker M."/>
            <person name="Detter J.C."/>
            <person name="Woyke T."/>
            <person name="Bristow J."/>
            <person name="Eisen J.A."/>
            <person name="Markowitz V."/>
            <person name="Hugenholtz P."/>
            <person name="Kyrpides N.C."/>
            <person name="Klenk H.P."/>
            <person name="Lapidus A."/>
        </authorList>
    </citation>
    <scope>NUCLEOTIDE SEQUENCE [LARGE SCALE GENOMIC DNA]</scope>
    <source>
        <strain evidence="8">ATCC 33744 / DSM 2228 / GSL</strain>
    </source>
</reference>
<reference evidence="8" key="1">
    <citation type="submission" date="2010-10" db="EMBL/GenBank/DDBJ databases">
        <title>The complete genome of Halanaerobium praevalens DSM 2228.</title>
        <authorList>
            <consortium name="US DOE Joint Genome Institute (JGI-PGF)"/>
            <person name="Lucas S."/>
            <person name="Copeland A."/>
            <person name="Lapidus A."/>
            <person name="Glavina del Rio T."/>
            <person name="Dalin E."/>
            <person name="Tice H."/>
            <person name="Bruce D."/>
            <person name="Goodwin L."/>
            <person name="Pitluck S."/>
            <person name="Kyrpides N."/>
            <person name="Mavromatis K."/>
            <person name="Ivanova N."/>
            <person name="Ovchinnikova G."/>
            <person name="Chertkov O."/>
            <person name="Detter J.C."/>
            <person name="Han C."/>
            <person name="Larimer F."/>
            <person name="Land M."/>
            <person name="Hauser L."/>
            <person name="Markowitz V."/>
            <person name="Cheng J.-F."/>
            <person name="Hugenholtz P."/>
            <person name="Woyke T."/>
            <person name="Wu D."/>
            <person name="Tindall B."/>
            <person name="Pomrenke H.G."/>
            <person name="Brambilla E."/>
            <person name="Klenk H.-P."/>
            <person name="Eisen J.A."/>
        </authorList>
    </citation>
    <scope>NUCLEOTIDE SEQUENCE [LARGE SCALE GENOMIC DNA]</scope>
    <source>
        <strain evidence="8">ATCC 33744 / DSM 2228 / GSL</strain>
    </source>
</reference>
<dbReference type="GO" id="GO:0051536">
    <property type="term" value="F:iron-sulfur cluster binding"/>
    <property type="evidence" value="ECO:0007669"/>
    <property type="project" value="UniProtKB-KW"/>
</dbReference>
<gene>
    <name evidence="7" type="ordered locus">Hprae_2071</name>
</gene>
<dbReference type="InterPro" id="IPR029479">
    <property type="entry name" value="Nitroreductase"/>
</dbReference>
<evidence type="ECO:0000256" key="2">
    <source>
        <dbReference type="ARBA" id="ARBA00022723"/>
    </source>
</evidence>
<dbReference type="AlphaFoldDB" id="E3DS42"/>
<dbReference type="PANTHER" id="PTHR43673">
    <property type="entry name" value="NAD(P)H NITROREDUCTASE YDGI-RELATED"/>
    <property type="match status" value="1"/>
</dbReference>
<dbReference type="eggNOG" id="COG1145">
    <property type="taxonomic scope" value="Bacteria"/>
</dbReference>
<evidence type="ECO:0000259" key="6">
    <source>
        <dbReference type="PROSITE" id="PS51379"/>
    </source>
</evidence>
<dbReference type="InterPro" id="IPR017900">
    <property type="entry name" value="4Fe4S_Fe_S_CS"/>
</dbReference>
<accession>E3DS42</accession>
<evidence type="ECO:0000256" key="1">
    <source>
        <dbReference type="ARBA" id="ARBA00007118"/>
    </source>
</evidence>
<dbReference type="STRING" id="572479.Hprae_2071"/>
<evidence type="ECO:0000313" key="7">
    <source>
        <dbReference type="EMBL" id="ADO78190.1"/>
    </source>
</evidence>
<feature type="domain" description="4Fe-4S ferredoxin-type" evidence="6">
    <location>
        <begin position="1"/>
        <end position="28"/>
    </location>
</feature>
<dbReference type="HOGENOM" id="CLU_070764_2_1_9"/>
<dbReference type="PATRIC" id="fig|572479.3.peg.2108"/>
<feature type="domain" description="4Fe-4S ferredoxin-type" evidence="6">
    <location>
        <begin position="29"/>
        <end position="58"/>
    </location>
</feature>
<evidence type="ECO:0000256" key="3">
    <source>
        <dbReference type="ARBA" id="ARBA00023002"/>
    </source>
</evidence>
<evidence type="ECO:0000256" key="5">
    <source>
        <dbReference type="ARBA" id="ARBA00023014"/>
    </source>
</evidence>
<evidence type="ECO:0000313" key="8">
    <source>
        <dbReference type="Proteomes" id="UP000006866"/>
    </source>
</evidence>
<dbReference type="GO" id="GO:0046872">
    <property type="term" value="F:metal ion binding"/>
    <property type="evidence" value="ECO:0007669"/>
    <property type="project" value="UniProtKB-KW"/>
</dbReference>
<dbReference type="RefSeq" id="WP_014554206.1">
    <property type="nucleotide sequence ID" value="NC_017455.1"/>
</dbReference>
<dbReference type="InterPro" id="IPR000415">
    <property type="entry name" value="Nitroreductase-like"/>
</dbReference>
<keyword evidence="3" id="KW-0560">Oxidoreductase</keyword>
<organism evidence="7 8">
    <name type="scientific">Halanaerobium praevalens (strain ATCC 33744 / DSM 2228 / GSL)</name>
    <dbReference type="NCBI Taxonomy" id="572479"/>
    <lineage>
        <taxon>Bacteria</taxon>
        <taxon>Bacillati</taxon>
        <taxon>Bacillota</taxon>
        <taxon>Clostridia</taxon>
        <taxon>Halanaerobiales</taxon>
        <taxon>Halanaerobiaceae</taxon>
        <taxon>Halanaerobium</taxon>
    </lineage>
</organism>
<proteinExistence type="inferred from homology"/>
<evidence type="ECO:0000256" key="4">
    <source>
        <dbReference type="ARBA" id="ARBA00023004"/>
    </source>
</evidence>
<comment type="similarity">
    <text evidence="1">Belongs to the nitroreductase family.</text>
</comment>
<protein>
    <submittedName>
        <fullName evidence="7">Nitroreductase</fullName>
    </submittedName>
</protein>
<dbReference type="PROSITE" id="PS51379">
    <property type="entry name" value="4FE4S_FER_2"/>
    <property type="match status" value="2"/>
</dbReference>
<keyword evidence="4" id="KW-0408">Iron</keyword>
<dbReference type="Proteomes" id="UP000006866">
    <property type="component" value="Chromosome"/>
</dbReference>
<dbReference type="eggNOG" id="COG0778">
    <property type="taxonomic scope" value="Bacteria"/>
</dbReference>
<keyword evidence="8" id="KW-1185">Reference proteome</keyword>
<dbReference type="CDD" id="cd02143">
    <property type="entry name" value="nitroreductase_FeS-like"/>
    <property type="match status" value="1"/>
</dbReference>
<dbReference type="Pfam" id="PF00881">
    <property type="entry name" value="Nitroreductase"/>
    <property type="match status" value="1"/>
</dbReference>
<dbReference type="SUPFAM" id="SSF54862">
    <property type="entry name" value="4Fe-4S ferredoxins"/>
    <property type="match status" value="1"/>
</dbReference>
<dbReference type="PROSITE" id="PS00198">
    <property type="entry name" value="4FE4S_FER_1"/>
    <property type="match status" value="1"/>
</dbReference>
<dbReference type="Pfam" id="PF13237">
    <property type="entry name" value="Fer4_10"/>
    <property type="match status" value="1"/>
</dbReference>
<dbReference type="InterPro" id="IPR017896">
    <property type="entry name" value="4Fe4S_Fe-S-bd"/>
</dbReference>
<dbReference type="Gene3D" id="3.30.70.20">
    <property type="match status" value="1"/>
</dbReference>
<dbReference type="EMBL" id="CP002175">
    <property type="protein sequence ID" value="ADO78190.1"/>
    <property type="molecule type" value="Genomic_DNA"/>
</dbReference>
<keyword evidence="2" id="KW-0479">Metal-binding</keyword>
<dbReference type="Gene3D" id="3.40.109.10">
    <property type="entry name" value="NADH Oxidase"/>
    <property type="match status" value="1"/>
</dbReference>